<evidence type="ECO:0000256" key="2">
    <source>
        <dbReference type="ARBA" id="ARBA00022475"/>
    </source>
</evidence>
<feature type="transmembrane region" description="Helical" evidence="6">
    <location>
        <begin position="299"/>
        <end position="326"/>
    </location>
</feature>
<evidence type="ECO:0000256" key="1">
    <source>
        <dbReference type="ARBA" id="ARBA00004651"/>
    </source>
</evidence>
<keyword evidence="9" id="KW-1185">Reference proteome</keyword>
<feature type="transmembrane region" description="Helical" evidence="6">
    <location>
        <begin position="792"/>
        <end position="812"/>
    </location>
</feature>
<dbReference type="PANTHER" id="PTHR30287">
    <property type="entry name" value="MEMBRANE COMPONENT OF PREDICTED ABC SUPERFAMILY METABOLITE UPTAKE TRANSPORTER"/>
    <property type="match status" value="1"/>
</dbReference>
<feature type="transmembrane region" description="Helical" evidence="6">
    <location>
        <begin position="256"/>
        <end position="279"/>
    </location>
</feature>
<dbReference type="AlphaFoldDB" id="A0A4V1AVZ1"/>
<feature type="transmembrane region" description="Helical" evidence="6">
    <location>
        <begin position="469"/>
        <end position="487"/>
    </location>
</feature>
<dbReference type="RefSeq" id="WP_134358006.1">
    <property type="nucleotide sequence ID" value="NZ_CP038033.1"/>
</dbReference>
<evidence type="ECO:0000259" key="7">
    <source>
        <dbReference type="Pfam" id="PF02687"/>
    </source>
</evidence>
<feature type="transmembrane region" description="Helical" evidence="6">
    <location>
        <begin position="347"/>
        <end position="370"/>
    </location>
</feature>
<feature type="domain" description="ABC3 transporter permease C-terminal" evidence="7">
    <location>
        <begin position="708"/>
        <end position="822"/>
    </location>
</feature>
<feature type="transmembrane region" description="Helical" evidence="6">
    <location>
        <begin position="702"/>
        <end position="725"/>
    </location>
</feature>
<evidence type="ECO:0000256" key="6">
    <source>
        <dbReference type="SAM" id="Phobius"/>
    </source>
</evidence>
<comment type="subcellular location">
    <subcellularLocation>
        <location evidence="1">Cell membrane</location>
        <topology evidence="1">Multi-pass membrane protein</topology>
    </subcellularLocation>
</comment>
<dbReference type="EMBL" id="CP038033">
    <property type="protein sequence ID" value="QBQ54815.1"/>
    <property type="molecule type" value="Genomic_DNA"/>
</dbReference>
<feature type="transmembrane region" description="Helical" evidence="6">
    <location>
        <begin position="390"/>
        <end position="409"/>
    </location>
</feature>
<keyword evidence="3 6" id="KW-0812">Transmembrane</keyword>
<evidence type="ECO:0000256" key="3">
    <source>
        <dbReference type="ARBA" id="ARBA00022692"/>
    </source>
</evidence>
<dbReference type="Proteomes" id="UP000294325">
    <property type="component" value="Chromosome"/>
</dbReference>
<feature type="domain" description="ABC3 transporter permease C-terminal" evidence="7">
    <location>
        <begin position="260"/>
        <end position="373"/>
    </location>
</feature>
<evidence type="ECO:0000256" key="5">
    <source>
        <dbReference type="ARBA" id="ARBA00023136"/>
    </source>
</evidence>
<feature type="transmembrane region" description="Helical" evidence="6">
    <location>
        <begin position="20"/>
        <end position="41"/>
    </location>
</feature>
<feature type="transmembrane region" description="Helical" evidence="6">
    <location>
        <begin position="416"/>
        <end position="439"/>
    </location>
</feature>
<name>A0A4V1AVZ1_9GAMM</name>
<organism evidence="8 9">
    <name type="scientific">Nitrosococcus wardiae</name>
    <dbReference type="NCBI Taxonomy" id="1814290"/>
    <lineage>
        <taxon>Bacteria</taxon>
        <taxon>Pseudomonadati</taxon>
        <taxon>Pseudomonadota</taxon>
        <taxon>Gammaproteobacteria</taxon>
        <taxon>Chromatiales</taxon>
        <taxon>Chromatiaceae</taxon>
        <taxon>Nitrosococcus</taxon>
    </lineage>
</organism>
<keyword evidence="2" id="KW-1003">Cell membrane</keyword>
<dbReference type="OrthoDB" id="5292592at2"/>
<sequence>MKSLAFSLTTLKRDWRSGEIRLIAVALIIAVSAVTTVNFFVERLRQAMETEAGTVLGGDLVVESRNPLPENFITKAHTVGLETTQTVSFRSMIPAGDRLQLTEVKAVEENYPLRGQLMVGEDPFAQPTEADHPPTPGTVWLDPQLAPTLERTVGDQITLGRSSLVVDKLLLLEPDRGGQLFNIAPRLLMNLEDVERTGLLQPGSQARYRLLLAGPHKEIISYKHWAKNHLPENSRVMGVRDGRPQLRTALQRADQFLTLAALTSVFLAGVAIAIAARRYADRHQDNCAVMRCLGATQGLIIQIYALTMVWLGLVTSLIGCGVAWLAQSVLAHLMSHLFQSELPPASLWPLLTGTLTGLIALLGFALPPLMRLKDVPPSRVLRRDTGASHQPVYTVYLGALIAIAALIPWQSGEMRLTLYVLGGSILTVLVLAAWSWLLISGLKLLRSRVGVAWRYGFASVARRAGSSTVQTIALGLGIMVMLLLTVVRSDLLANWRANLPPDAPNHFMINIQPDQVEAVQTFFAHQGQPVPPLYPNIHGRLVAINDTPIKDKHYSNSRARHLARREFHLTWARELQADNQIVAGRWWSSQESEPPQFSVEADLAETLGIKLGDSLTFQVADQKVMAPVTSLRAIEWSSFNPNFFVMASPGLLNDAPGTYLTSFYLPEEDKPLLIALVKQFPSVTILDVEALMGQVRAIIDRVTLAVEFIFAFTVAAGVVVLFAAIQSTNDERFYESAVFRTLGASRGTIIRGLAAEFLSLGAVAGTVAAIGALAIGYLLAERVLHTGFQFNGWLLVLGLLAGSLGVSLAGLLGTRSVLHAPPFQTLRQV</sequence>
<keyword evidence="4 6" id="KW-1133">Transmembrane helix</keyword>
<accession>A0A4V1AVZ1</accession>
<evidence type="ECO:0000313" key="9">
    <source>
        <dbReference type="Proteomes" id="UP000294325"/>
    </source>
</evidence>
<dbReference type="InterPro" id="IPR003838">
    <property type="entry name" value="ABC3_permease_C"/>
</dbReference>
<dbReference type="KEGG" id="nwr:E3U44_10065"/>
<dbReference type="Pfam" id="PF02687">
    <property type="entry name" value="FtsX"/>
    <property type="match status" value="2"/>
</dbReference>
<protein>
    <submittedName>
        <fullName evidence="8">FtsX-like permease family protein</fullName>
    </submittedName>
</protein>
<evidence type="ECO:0000256" key="4">
    <source>
        <dbReference type="ARBA" id="ARBA00022989"/>
    </source>
</evidence>
<gene>
    <name evidence="8" type="ORF">E3U44_10065</name>
</gene>
<feature type="transmembrane region" description="Helical" evidence="6">
    <location>
        <begin position="757"/>
        <end position="780"/>
    </location>
</feature>
<dbReference type="InterPro" id="IPR038766">
    <property type="entry name" value="Membrane_comp_ABC_pdt"/>
</dbReference>
<dbReference type="PANTHER" id="PTHR30287:SF1">
    <property type="entry name" value="INNER MEMBRANE PROTEIN"/>
    <property type="match status" value="1"/>
</dbReference>
<reference evidence="8 9" key="1">
    <citation type="submission" date="2019-03" db="EMBL/GenBank/DDBJ databases">
        <title>The genome sequence of Nitrosococcus wardiae strain D1FHST reveals the archetypal metabolic capacity of ammonia-oxidizing Gammaproteobacteria.</title>
        <authorList>
            <person name="Wang L."/>
            <person name="Lim C.K."/>
            <person name="Hanson T.E."/>
            <person name="Dang H."/>
            <person name="Klotz M.G."/>
        </authorList>
    </citation>
    <scope>NUCLEOTIDE SEQUENCE [LARGE SCALE GENOMIC DNA]</scope>
    <source>
        <strain evidence="8 9">D1FHS</strain>
    </source>
</reference>
<dbReference type="GO" id="GO:0005886">
    <property type="term" value="C:plasma membrane"/>
    <property type="evidence" value="ECO:0007669"/>
    <property type="project" value="UniProtKB-SubCell"/>
</dbReference>
<proteinExistence type="predicted"/>
<evidence type="ECO:0000313" key="8">
    <source>
        <dbReference type="EMBL" id="QBQ54815.1"/>
    </source>
</evidence>
<keyword evidence="5 6" id="KW-0472">Membrane</keyword>